<protein>
    <recommendedName>
        <fullName evidence="4">DUF3592 domain-containing protein</fullName>
    </recommendedName>
</protein>
<dbReference type="EMBL" id="BAAASL010000016">
    <property type="protein sequence ID" value="GAA2721078.1"/>
    <property type="molecule type" value="Genomic_DNA"/>
</dbReference>
<gene>
    <name evidence="2" type="ORF">GCM10010315_42990</name>
</gene>
<feature type="transmembrane region" description="Helical" evidence="1">
    <location>
        <begin position="166"/>
        <end position="189"/>
    </location>
</feature>
<feature type="transmembrane region" description="Helical" evidence="1">
    <location>
        <begin position="24"/>
        <end position="48"/>
    </location>
</feature>
<keyword evidence="1" id="KW-0472">Membrane</keyword>
<name>A0ABN3TXW4_9ACTN</name>
<proteinExistence type="predicted"/>
<feature type="transmembrane region" description="Helical" evidence="1">
    <location>
        <begin position="123"/>
        <end position="145"/>
    </location>
</feature>
<evidence type="ECO:0000313" key="3">
    <source>
        <dbReference type="Proteomes" id="UP001500886"/>
    </source>
</evidence>
<evidence type="ECO:0008006" key="4">
    <source>
        <dbReference type="Google" id="ProtNLM"/>
    </source>
</evidence>
<keyword evidence="3" id="KW-1185">Reference proteome</keyword>
<dbReference type="RefSeq" id="WP_344437054.1">
    <property type="nucleotide sequence ID" value="NZ_BAAASL010000016.1"/>
</dbReference>
<reference evidence="2 3" key="1">
    <citation type="journal article" date="2019" name="Int. J. Syst. Evol. Microbiol.">
        <title>The Global Catalogue of Microorganisms (GCM) 10K type strain sequencing project: providing services to taxonomists for standard genome sequencing and annotation.</title>
        <authorList>
            <consortium name="The Broad Institute Genomics Platform"/>
            <consortium name="The Broad Institute Genome Sequencing Center for Infectious Disease"/>
            <person name="Wu L."/>
            <person name="Ma J."/>
        </authorList>
    </citation>
    <scope>NUCLEOTIDE SEQUENCE [LARGE SCALE GENOMIC DNA]</scope>
    <source>
        <strain evidence="2 3">JCM 4542</strain>
    </source>
</reference>
<evidence type="ECO:0000313" key="2">
    <source>
        <dbReference type="EMBL" id="GAA2721078.1"/>
    </source>
</evidence>
<comment type="caution">
    <text evidence="2">The sequence shown here is derived from an EMBL/GenBank/DDBJ whole genome shotgun (WGS) entry which is preliminary data.</text>
</comment>
<keyword evidence="1" id="KW-1133">Transmembrane helix</keyword>
<keyword evidence="1" id="KW-0812">Transmembrane</keyword>
<evidence type="ECO:0000256" key="1">
    <source>
        <dbReference type="SAM" id="Phobius"/>
    </source>
</evidence>
<accession>A0ABN3TXW4</accession>
<organism evidence="2 3">
    <name type="scientific">Streptomyces luteosporeus</name>
    <dbReference type="NCBI Taxonomy" id="173856"/>
    <lineage>
        <taxon>Bacteria</taxon>
        <taxon>Bacillati</taxon>
        <taxon>Actinomycetota</taxon>
        <taxon>Actinomycetes</taxon>
        <taxon>Kitasatosporales</taxon>
        <taxon>Streptomycetaceae</taxon>
        <taxon>Streptomyces</taxon>
    </lineage>
</organism>
<dbReference type="Proteomes" id="UP001500886">
    <property type="component" value="Unassembled WGS sequence"/>
</dbReference>
<sequence length="193" mass="20676">MVTPELLGAGPFAPPPARTLKARLGGVCVVLLGIYLMDGALTNAWWAAGYAEHQGMLTVRHCHVEHTGHSGDEQNVCEGVFHPSDGGPARIDAALNGSYVPGERVKVYRDDARYAPVSLRSCWGWLFFFFLLLLIATYGVVVTAVGFSPKDSGRRTAARERLRGTVLAAPVTWLLRLGGAGAVVCFLLACVVP</sequence>